<keyword evidence="2" id="KW-1185">Reference proteome</keyword>
<sequence>PQAPSPVYAQEAISVQEEDTYDVAFLSTTAPLPTTQKATILDGIKSSLPWLSSILNPNGTINILSGTYDLGLDHVIGDKPECSNAPQNSTGICTLLHKCPKVYPELKNEQVYQKFFCDLNGYAGVCCPKEENKN</sequence>
<gene>
    <name evidence="1" type="ORF">NQ317_005462</name>
</gene>
<feature type="non-terminal residue" evidence="1">
    <location>
        <position position="1"/>
    </location>
</feature>
<accession>A0ABQ9IVL2</accession>
<name>A0ABQ9IVL2_9CUCU</name>
<evidence type="ECO:0000313" key="2">
    <source>
        <dbReference type="Proteomes" id="UP001162164"/>
    </source>
</evidence>
<evidence type="ECO:0000313" key="1">
    <source>
        <dbReference type="EMBL" id="KAJ8965894.1"/>
    </source>
</evidence>
<reference evidence="1" key="1">
    <citation type="journal article" date="2023" name="Insect Mol. Biol.">
        <title>Genome sequencing provides insights into the evolution of gene families encoding plant cell wall-degrading enzymes in longhorned beetles.</title>
        <authorList>
            <person name="Shin N.R."/>
            <person name="Okamura Y."/>
            <person name="Kirsch R."/>
            <person name="Pauchet Y."/>
        </authorList>
    </citation>
    <scope>NUCLEOTIDE SEQUENCE</scope>
    <source>
        <strain evidence="1">MMC_N1</strain>
    </source>
</reference>
<organism evidence="1 2">
    <name type="scientific">Molorchus minor</name>
    <dbReference type="NCBI Taxonomy" id="1323400"/>
    <lineage>
        <taxon>Eukaryota</taxon>
        <taxon>Metazoa</taxon>
        <taxon>Ecdysozoa</taxon>
        <taxon>Arthropoda</taxon>
        <taxon>Hexapoda</taxon>
        <taxon>Insecta</taxon>
        <taxon>Pterygota</taxon>
        <taxon>Neoptera</taxon>
        <taxon>Endopterygota</taxon>
        <taxon>Coleoptera</taxon>
        <taxon>Polyphaga</taxon>
        <taxon>Cucujiformia</taxon>
        <taxon>Chrysomeloidea</taxon>
        <taxon>Cerambycidae</taxon>
        <taxon>Lamiinae</taxon>
        <taxon>Monochamini</taxon>
        <taxon>Molorchus</taxon>
    </lineage>
</organism>
<dbReference type="Proteomes" id="UP001162164">
    <property type="component" value="Unassembled WGS sequence"/>
</dbReference>
<evidence type="ECO:0008006" key="3">
    <source>
        <dbReference type="Google" id="ProtNLM"/>
    </source>
</evidence>
<protein>
    <recommendedName>
        <fullName evidence="3">Clip domain-containing protein</fullName>
    </recommendedName>
</protein>
<dbReference type="EMBL" id="JAPWTJ010002503">
    <property type="protein sequence ID" value="KAJ8965894.1"/>
    <property type="molecule type" value="Genomic_DNA"/>
</dbReference>
<comment type="caution">
    <text evidence="1">The sequence shown here is derived from an EMBL/GenBank/DDBJ whole genome shotgun (WGS) entry which is preliminary data.</text>
</comment>
<proteinExistence type="predicted"/>